<dbReference type="Pfam" id="PF00009">
    <property type="entry name" value="GTP_EFTU"/>
    <property type="match status" value="1"/>
</dbReference>
<dbReference type="GO" id="GO:0003924">
    <property type="term" value="F:GTPase activity"/>
    <property type="evidence" value="ECO:0007669"/>
    <property type="project" value="InterPro"/>
</dbReference>
<dbReference type="AlphaFoldDB" id="A0A1E3W1E0"/>
<dbReference type="SMART" id="SM00889">
    <property type="entry name" value="EFG_IV"/>
    <property type="match status" value="1"/>
</dbReference>
<name>A0A1E3W1E0_9HYPH</name>
<dbReference type="Proteomes" id="UP000094472">
    <property type="component" value="Unassembled WGS sequence"/>
</dbReference>
<dbReference type="Pfam" id="PF00679">
    <property type="entry name" value="EFG_C"/>
    <property type="match status" value="1"/>
</dbReference>
<evidence type="ECO:0000256" key="5">
    <source>
        <dbReference type="ARBA" id="ARBA00023134"/>
    </source>
</evidence>
<dbReference type="SUPFAM" id="SSF54980">
    <property type="entry name" value="EF-G C-terminal domain-like"/>
    <property type="match status" value="2"/>
</dbReference>
<dbReference type="Gene3D" id="3.30.70.870">
    <property type="entry name" value="Elongation Factor G (Translational Gtpase), domain 3"/>
    <property type="match status" value="1"/>
</dbReference>
<dbReference type="CDD" id="cd04170">
    <property type="entry name" value="EF-G_bact"/>
    <property type="match status" value="1"/>
</dbReference>
<dbReference type="InterPro" id="IPR005517">
    <property type="entry name" value="Transl_elong_EFG/EF2_IV"/>
</dbReference>
<keyword evidence="5" id="KW-0342">GTP-binding</keyword>
<dbReference type="Gene3D" id="3.30.230.10">
    <property type="match status" value="1"/>
</dbReference>
<dbReference type="SUPFAM" id="SSF54211">
    <property type="entry name" value="Ribosomal protein S5 domain 2-like"/>
    <property type="match status" value="1"/>
</dbReference>
<dbReference type="InterPro" id="IPR041095">
    <property type="entry name" value="EFG_II"/>
</dbReference>
<evidence type="ECO:0000256" key="2">
    <source>
        <dbReference type="ARBA" id="ARBA00022741"/>
    </source>
</evidence>
<keyword evidence="9" id="KW-1185">Reference proteome</keyword>
<dbReference type="InterPro" id="IPR014721">
    <property type="entry name" value="Ribsml_uS5_D2-typ_fold_subgr"/>
</dbReference>
<dbReference type="PROSITE" id="PS51722">
    <property type="entry name" value="G_TR_2"/>
    <property type="match status" value="1"/>
</dbReference>
<dbReference type="CDD" id="cd03713">
    <property type="entry name" value="EFG_mtEFG_C"/>
    <property type="match status" value="1"/>
</dbReference>
<keyword evidence="4" id="KW-0648">Protein biosynthesis</keyword>
<dbReference type="Pfam" id="PF22042">
    <property type="entry name" value="EF-G_D2"/>
    <property type="match status" value="1"/>
</dbReference>
<dbReference type="GO" id="GO:0097216">
    <property type="term" value="F:guanosine tetraphosphate binding"/>
    <property type="evidence" value="ECO:0007669"/>
    <property type="project" value="UniProtKB-ARBA"/>
</dbReference>
<dbReference type="Gene3D" id="2.40.30.10">
    <property type="entry name" value="Translation factors"/>
    <property type="match status" value="1"/>
</dbReference>
<reference evidence="8 9" key="1">
    <citation type="journal article" date="2016" name="Environ. Microbiol.">
        <title>New Methyloceanibacter diversity from North Sea sediments includes methanotroph containing solely the soluble methane monooxygenase.</title>
        <authorList>
            <person name="Vekeman B."/>
            <person name="Kerckhof F.M."/>
            <person name="Cremers G."/>
            <person name="de Vos P."/>
            <person name="Vandamme P."/>
            <person name="Boon N."/>
            <person name="Op den Camp H.J."/>
            <person name="Heylen K."/>
        </authorList>
    </citation>
    <scope>NUCLEOTIDE SEQUENCE [LARGE SCALE GENOMIC DNA]</scope>
    <source>
        <strain evidence="8 9">R-67175</strain>
    </source>
</reference>
<dbReference type="InterPro" id="IPR053905">
    <property type="entry name" value="EF-G-like_DII"/>
</dbReference>
<dbReference type="GO" id="GO:0003746">
    <property type="term" value="F:translation elongation factor activity"/>
    <property type="evidence" value="ECO:0007669"/>
    <property type="project" value="UniProtKB-KW"/>
</dbReference>
<evidence type="ECO:0000256" key="3">
    <source>
        <dbReference type="ARBA" id="ARBA00022768"/>
    </source>
</evidence>
<dbReference type="PANTHER" id="PTHR43261:SF7">
    <property type="entry name" value="ELONGATION FACTOR G-LIKE PROTEIN"/>
    <property type="match status" value="1"/>
</dbReference>
<evidence type="ECO:0000313" key="9">
    <source>
        <dbReference type="Proteomes" id="UP000094472"/>
    </source>
</evidence>
<dbReference type="InterPro" id="IPR009000">
    <property type="entry name" value="Transl_B-barrel_sf"/>
</dbReference>
<dbReference type="InterPro" id="IPR047872">
    <property type="entry name" value="EFG_IV"/>
</dbReference>
<dbReference type="SUPFAM" id="SSF50447">
    <property type="entry name" value="Translation proteins"/>
    <property type="match status" value="1"/>
</dbReference>
<evidence type="ECO:0000259" key="7">
    <source>
        <dbReference type="PROSITE" id="PS51722"/>
    </source>
</evidence>
<feature type="domain" description="Tr-type G" evidence="7">
    <location>
        <begin position="10"/>
        <end position="286"/>
    </location>
</feature>
<dbReference type="InterPro" id="IPR000795">
    <property type="entry name" value="T_Tr_GTP-bd_dom"/>
</dbReference>
<accession>A0A1E3W1E0</accession>
<dbReference type="GO" id="GO:0032790">
    <property type="term" value="P:ribosome disassembly"/>
    <property type="evidence" value="ECO:0007669"/>
    <property type="project" value="TreeGrafter"/>
</dbReference>
<dbReference type="Gene3D" id="3.30.70.240">
    <property type="match status" value="1"/>
</dbReference>
<dbReference type="Pfam" id="PF14492">
    <property type="entry name" value="EFG_III"/>
    <property type="match status" value="1"/>
</dbReference>
<dbReference type="InterPro" id="IPR000640">
    <property type="entry name" value="EFG_V-like"/>
</dbReference>
<dbReference type="OrthoDB" id="9802948at2"/>
<protein>
    <recommendedName>
        <fullName evidence="1">Elongation factor G</fullName>
    </recommendedName>
</protein>
<organism evidence="8 9">
    <name type="scientific">Methyloceanibacter superfactus</name>
    <dbReference type="NCBI Taxonomy" id="1774969"/>
    <lineage>
        <taxon>Bacteria</taxon>
        <taxon>Pseudomonadati</taxon>
        <taxon>Pseudomonadota</taxon>
        <taxon>Alphaproteobacteria</taxon>
        <taxon>Hyphomicrobiales</taxon>
        <taxon>Hyphomicrobiaceae</taxon>
        <taxon>Methyloceanibacter</taxon>
    </lineage>
</organism>
<dbReference type="CDD" id="cd16262">
    <property type="entry name" value="EFG_III"/>
    <property type="match status" value="1"/>
</dbReference>
<dbReference type="NCBIfam" id="NF009891">
    <property type="entry name" value="PRK13351.1-1"/>
    <property type="match status" value="1"/>
</dbReference>
<dbReference type="NCBIfam" id="TIGR00231">
    <property type="entry name" value="small_GTP"/>
    <property type="match status" value="1"/>
</dbReference>
<dbReference type="CDD" id="cd01434">
    <property type="entry name" value="EFG_mtEFG1_IV"/>
    <property type="match status" value="1"/>
</dbReference>
<comment type="caution">
    <text evidence="8">The sequence shown here is derived from an EMBL/GenBank/DDBJ whole genome shotgun (WGS) entry which is preliminary data.</text>
</comment>
<evidence type="ECO:0000256" key="6">
    <source>
        <dbReference type="ARBA" id="ARBA00024731"/>
    </source>
</evidence>
<dbReference type="InterPro" id="IPR009022">
    <property type="entry name" value="EFG_III"/>
</dbReference>
<dbReference type="SUPFAM" id="SSF52540">
    <property type="entry name" value="P-loop containing nucleoside triphosphate hydrolases"/>
    <property type="match status" value="1"/>
</dbReference>
<dbReference type="Pfam" id="PF03764">
    <property type="entry name" value="EFG_IV"/>
    <property type="match status" value="1"/>
</dbReference>
<dbReference type="InterPro" id="IPR035649">
    <property type="entry name" value="EFG_V"/>
</dbReference>
<dbReference type="Gene3D" id="3.40.50.300">
    <property type="entry name" value="P-loop containing nucleotide triphosphate hydrolases"/>
    <property type="match status" value="1"/>
</dbReference>
<dbReference type="SMART" id="SM00838">
    <property type="entry name" value="EFG_C"/>
    <property type="match status" value="1"/>
</dbReference>
<evidence type="ECO:0000256" key="4">
    <source>
        <dbReference type="ARBA" id="ARBA00022917"/>
    </source>
</evidence>
<proteinExistence type="predicted"/>
<evidence type="ECO:0000313" key="8">
    <source>
        <dbReference type="EMBL" id="ODR99625.1"/>
    </source>
</evidence>
<evidence type="ECO:0000256" key="1">
    <source>
        <dbReference type="ARBA" id="ARBA00017872"/>
    </source>
</evidence>
<gene>
    <name evidence="8" type="ORF">AUC69_08320</name>
</gene>
<dbReference type="STRING" id="1774969.AUC69_08320"/>
<dbReference type="EMBL" id="LPWF01000016">
    <property type="protein sequence ID" value="ODR99625.1"/>
    <property type="molecule type" value="Genomic_DNA"/>
</dbReference>
<dbReference type="InterPro" id="IPR027417">
    <property type="entry name" value="P-loop_NTPase"/>
</dbReference>
<dbReference type="NCBIfam" id="NF009379">
    <property type="entry name" value="PRK12740.1-3"/>
    <property type="match status" value="1"/>
</dbReference>
<dbReference type="PANTHER" id="PTHR43261">
    <property type="entry name" value="TRANSLATION ELONGATION FACTOR G-RELATED"/>
    <property type="match status" value="1"/>
</dbReference>
<sequence>MGQAQGQPARSARCIALVGPYLSGKTTLLESILARTGVINRQGATAAKNTVGDASDEARHHGMSVELNAATVEFLGDSFTFLDCPGSIEFQADSANVLAACDAVVVVCEPDEKKVPALQLILKQLEDRGIPHFLFLNKIDKAETRVRDIVPMLQPASTVPLVLRQVPIWESGIVTGFIDLALERAHVYREHAASEVIDMPKTLADREQEARFSMLEKLADYDDALMEQLLEDVPPPRDLVFDDLSKELREGVICPVLLGSAENGNGILRLLKALRHEAPFVGATAERLGVEDASSCAFVMKTFHTAHGGKLSLARVLAGKFADGDTVYAGDTEERIGGVFSLLGHEPVKREAAMAGDTVAFGRLEGIKTGETLSSEKGASFAVEPGEIADPVYGLAIEAKEKKDDVKLTAALAKIIEEDPSLSITHNQDMGEMVLWGQGEMHLRVALERLTRKYGIAAATHPRQIPYKETIRKSTEVRGRHKKQSGGHGQFGDVVVTIGPLSRGEGFAFSEKITGGVAARTYIPSVEIGVRDYLHAGPLGFPVVDVAVCLIDGSYHSVDSSDMAFRQAGRIAMTEGMPQCQPVLLEPIMAVEIAVPSEATARINSIVSSHRGQILGFDARPGWPGWDVVQANIPEAEIQTLIVELRSATAGVGTFHAKLDHLAELVGKAADQVLAHHGAKAA</sequence>
<dbReference type="RefSeq" id="WP_069441171.1">
    <property type="nucleotide sequence ID" value="NZ_LPWF01000016.1"/>
</dbReference>
<keyword evidence="3 8" id="KW-0251">Elongation factor</keyword>
<dbReference type="InterPro" id="IPR005225">
    <property type="entry name" value="Small_GTP-bd"/>
</dbReference>
<comment type="function">
    <text evidence="6">Catalyzes the GTP-dependent ribosomal translocation step during translation elongation. During this step, the ribosome changes from the pre-translocational (PRE) to the post-translocational (POST) state as the newly formed A-site-bound peptidyl-tRNA and P-site-bound deacylated tRNA move to the P and E sites, respectively. Catalyzes the coordinated movement of the two tRNA molecules, the mRNA and conformational changes in the ribosome.</text>
</comment>
<dbReference type="InterPro" id="IPR020568">
    <property type="entry name" value="Ribosomal_Su5_D2-typ_SF"/>
</dbReference>
<keyword evidence="2" id="KW-0547">Nucleotide-binding</keyword>
<dbReference type="GO" id="GO:0005525">
    <property type="term" value="F:GTP binding"/>
    <property type="evidence" value="ECO:0007669"/>
    <property type="project" value="UniProtKB-KW"/>
</dbReference>
<dbReference type="InterPro" id="IPR035647">
    <property type="entry name" value="EFG_III/V"/>
</dbReference>